<evidence type="ECO:0008006" key="3">
    <source>
        <dbReference type="Google" id="ProtNLM"/>
    </source>
</evidence>
<proteinExistence type="predicted"/>
<keyword evidence="1" id="KW-0472">Membrane</keyword>
<feature type="transmembrane region" description="Helical" evidence="1">
    <location>
        <begin position="236"/>
        <end position="257"/>
    </location>
</feature>
<dbReference type="GO" id="GO:0005886">
    <property type="term" value="C:plasma membrane"/>
    <property type="evidence" value="ECO:0007669"/>
    <property type="project" value="UniProtKB-SubCell"/>
</dbReference>
<dbReference type="PANTHER" id="PTHR43471">
    <property type="entry name" value="ABC TRANSPORTER PERMEASE"/>
    <property type="match status" value="1"/>
</dbReference>
<dbReference type="AlphaFoldDB" id="A0A3B0UIS2"/>
<feature type="transmembrane region" description="Helical" evidence="1">
    <location>
        <begin position="162"/>
        <end position="183"/>
    </location>
</feature>
<evidence type="ECO:0000313" key="2">
    <source>
        <dbReference type="EMBL" id="VAW29020.1"/>
    </source>
</evidence>
<feature type="transmembrane region" description="Helical" evidence="1">
    <location>
        <begin position="132"/>
        <end position="156"/>
    </location>
</feature>
<feature type="transmembrane region" description="Helical" evidence="1">
    <location>
        <begin position="98"/>
        <end position="120"/>
    </location>
</feature>
<keyword evidence="1" id="KW-0812">Transmembrane</keyword>
<protein>
    <recommendedName>
        <fullName evidence="3">Nitrous oxide reductase maturation transmembrane protein NosY</fullName>
    </recommendedName>
</protein>
<sequence length="268" mass="30085">MVLDLNQTLRTKGFWIYSILFGGFVAFMFVSGITETQIIGFVGLGRLMVTFMQVCMVIIPIYVLITVVRSIVGDKESNVMEYMLSIPVSLSDFFWGKLVAKFIVIYIPLFVSLLGAVIWGTITSLDIPWNMFALYSSLLAAMVFCFLGIGMYISVYARTQELAVSSAFVIWLLLVAFIDLLLMGMMLRLRINPSVVIGVGMLNPLQVFRVGVLVLFDPKLTVMGPAAYFVLDTVNRTVFIIFSVLYPSLLGLLFGWLGNRRFNRKDVI</sequence>
<feature type="transmembrane region" description="Helical" evidence="1">
    <location>
        <begin position="47"/>
        <end position="72"/>
    </location>
</feature>
<gene>
    <name evidence="2" type="ORF">MNBD_BACTEROID07-2046</name>
</gene>
<dbReference type="EMBL" id="UOET01000309">
    <property type="protein sequence ID" value="VAW29020.1"/>
    <property type="molecule type" value="Genomic_DNA"/>
</dbReference>
<reference evidence="2" key="1">
    <citation type="submission" date="2018-06" db="EMBL/GenBank/DDBJ databases">
        <authorList>
            <person name="Zhirakovskaya E."/>
        </authorList>
    </citation>
    <scope>NUCLEOTIDE SEQUENCE</scope>
</reference>
<evidence type="ECO:0000256" key="1">
    <source>
        <dbReference type="SAM" id="Phobius"/>
    </source>
</evidence>
<organism evidence="2">
    <name type="scientific">hydrothermal vent metagenome</name>
    <dbReference type="NCBI Taxonomy" id="652676"/>
    <lineage>
        <taxon>unclassified sequences</taxon>
        <taxon>metagenomes</taxon>
        <taxon>ecological metagenomes</taxon>
    </lineage>
</organism>
<dbReference type="GO" id="GO:0140359">
    <property type="term" value="F:ABC-type transporter activity"/>
    <property type="evidence" value="ECO:0007669"/>
    <property type="project" value="InterPro"/>
</dbReference>
<feature type="transmembrane region" description="Helical" evidence="1">
    <location>
        <begin position="14"/>
        <end position="35"/>
    </location>
</feature>
<dbReference type="Pfam" id="PF12679">
    <property type="entry name" value="ABC2_membrane_2"/>
    <property type="match status" value="1"/>
</dbReference>
<name>A0A3B0UIS2_9ZZZZ</name>
<accession>A0A3B0UIS2</accession>
<keyword evidence="1" id="KW-1133">Transmembrane helix</keyword>